<proteinExistence type="predicted"/>
<dbReference type="PANTHER" id="PTHR47331">
    <property type="entry name" value="PHD-TYPE DOMAIN-CONTAINING PROTEIN"/>
    <property type="match status" value="1"/>
</dbReference>
<evidence type="ECO:0000313" key="2">
    <source>
        <dbReference type="EMBL" id="OON19366.1"/>
    </source>
</evidence>
<sequence>MEKLDEIARSTNSGGLQTCPATNERYDAVRRYVNSIPDPKDLPIPFEQDTVISPPNIHLSNANMRQDDRLLNSCRTIGAVVARLPSTMQNEWFALAAKSSKSKRDPTFDELAKFISDKADAAAAQQVYAVGRRFMRPQPNTVRPQPIHKSPLYKAAILTTQIGNDRSGQVRLPVKCAQGGSFHYLDQCPEFIEMPVANRIACVDRLRVCYLCLKPYNQAKVCRSRYACGFQFCVGIHHSLLHRPSSSKTENEPEPPEISSEGVHHSIADVLKSNISLAVVRARIRGPEGDVVVDAFLDNGPSTTLIHSSLLPKLGLNGTPASLIIKTITGGQAEDLNLQLERMFNFEFLEATCTNRAMSLNDRVTYDRTLTPLEIVDGQYQIPLP</sequence>
<gene>
    <name evidence="2" type="ORF">X801_04771</name>
</gene>
<name>A0A1S8WY31_OPIVI</name>
<evidence type="ECO:0000256" key="1">
    <source>
        <dbReference type="SAM" id="MobiDB-lite"/>
    </source>
</evidence>
<reference evidence="2 3" key="1">
    <citation type="submission" date="2015-03" db="EMBL/GenBank/DDBJ databases">
        <title>Draft genome of the nematode, Opisthorchis viverrini.</title>
        <authorList>
            <person name="Mitreva M."/>
        </authorList>
    </citation>
    <scope>NUCLEOTIDE SEQUENCE [LARGE SCALE GENOMIC DNA]</scope>
    <source>
        <strain evidence="2">Khon Kaen</strain>
    </source>
</reference>
<keyword evidence="3" id="KW-1185">Reference proteome</keyword>
<dbReference type="Proteomes" id="UP000243686">
    <property type="component" value="Unassembled WGS sequence"/>
</dbReference>
<organism evidence="2 3">
    <name type="scientific">Opisthorchis viverrini</name>
    <name type="common">Southeast Asian liver fluke</name>
    <dbReference type="NCBI Taxonomy" id="6198"/>
    <lineage>
        <taxon>Eukaryota</taxon>
        <taxon>Metazoa</taxon>
        <taxon>Spiralia</taxon>
        <taxon>Lophotrochozoa</taxon>
        <taxon>Platyhelminthes</taxon>
        <taxon>Trematoda</taxon>
        <taxon>Digenea</taxon>
        <taxon>Opisthorchiida</taxon>
        <taxon>Opisthorchiata</taxon>
        <taxon>Opisthorchiidae</taxon>
        <taxon>Opisthorchis</taxon>
    </lineage>
</organism>
<dbReference type="AlphaFoldDB" id="A0A1S8WY31"/>
<feature type="compositionally biased region" description="Polar residues" evidence="1">
    <location>
        <begin position="9"/>
        <end position="21"/>
    </location>
</feature>
<feature type="region of interest" description="Disordered" evidence="1">
    <location>
        <begin position="1"/>
        <end position="21"/>
    </location>
</feature>
<dbReference type="EMBL" id="KV893370">
    <property type="protein sequence ID" value="OON19366.1"/>
    <property type="molecule type" value="Genomic_DNA"/>
</dbReference>
<feature type="non-terminal residue" evidence="2">
    <location>
        <position position="385"/>
    </location>
</feature>
<protein>
    <recommendedName>
        <fullName evidence="4">Peptidase aspartic putative domain-containing protein</fullName>
    </recommendedName>
</protein>
<evidence type="ECO:0008006" key="4">
    <source>
        <dbReference type="Google" id="ProtNLM"/>
    </source>
</evidence>
<evidence type="ECO:0000313" key="3">
    <source>
        <dbReference type="Proteomes" id="UP000243686"/>
    </source>
</evidence>
<feature type="region of interest" description="Disordered" evidence="1">
    <location>
        <begin position="243"/>
        <end position="262"/>
    </location>
</feature>
<dbReference type="PANTHER" id="PTHR47331:SF5">
    <property type="entry name" value="RIBONUCLEASE H"/>
    <property type="match status" value="1"/>
</dbReference>
<accession>A0A1S8WY31</accession>